<accession>A0A562R6V1</accession>
<dbReference type="AlphaFoldDB" id="A0A562R6V1"/>
<gene>
    <name evidence="1" type="ORF">IQ16_05834</name>
</gene>
<dbReference type="Proteomes" id="UP000316291">
    <property type="component" value="Unassembled WGS sequence"/>
</dbReference>
<reference evidence="1 2" key="1">
    <citation type="journal article" date="2015" name="Stand. Genomic Sci.">
        <title>Genomic Encyclopedia of Bacterial and Archaeal Type Strains, Phase III: the genomes of soil and plant-associated and newly described type strains.</title>
        <authorList>
            <person name="Whitman W.B."/>
            <person name="Woyke T."/>
            <person name="Klenk H.P."/>
            <person name="Zhou Y."/>
            <person name="Lilburn T.G."/>
            <person name="Beck B.J."/>
            <person name="De Vos P."/>
            <person name="Vandamme P."/>
            <person name="Eisen J.A."/>
            <person name="Garrity G."/>
            <person name="Hugenholtz P."/>
            <person name="Kyrpides N.C."/>
        </authorList>
    </citation>
    <scope>NUCLEOTIDE SEQUENCE [LARGE SCALE GENOMIC DNA]</scope>
    <source>
        <strain evidence="1 2">CGMCC 1.10948</strain>
    </source>
</reference>
<evidence type="ECO:0000313" key="2">
    <source>
        <dbReference type="Proteomes" id="UP000316291"/>
    </source>
</evidence>
<protein>
    <submittedName>
        <fullName evidence="1">Uncharacterized protein</fullName>
    </submittedName>
</protein>
<name>A0A562R6V1_9BRAD</name>
<dbReference type="EMBL" id="VLLA01000017">
    <property type="protein sequence ID" value="TWI64775.1"/>
    <property type="molecule type" value="Genomic_DNA"/>
</dbReference>
<evidence type="ECO:0000313" key="1">
    <source>
        <dbReference type="EMBL" id="TWI64775.1"/>
    </source>
</evidence>
<sequence length="132" mass="14713">MPAYLVRSIDSHQIVGLFSADHPRSLAHSVQEWTERDHCEYVELPSGGLVWAGSAVRVPMCPGIERDTDWSLPELPFTSATLSETWLNVLYGYAPGLRWTKFRARKAAQSTSAKLPEPVRSAQIIPLRRPGA</sequence>
<proteinExistence type="predicted"/>
<organism evidence="1 2">
    <name type="scientific">Bradyrhizobium huanghuaihaiense</name>
    <dbReference type="NCBI Taxonomy" id="990078"/>
    <lineage>
        <taxon>Bacteria</taxon>
        <taxon>Pseudomonadati</taxon>
        <taxon>Pseudomonadota</taxon>
        <taxon>Alphaproteobacteria</taxon>
        <taxon>Hyphomicrobiales</taxon>
        <taxon>Nitrobacteraceae</taxon>
        <taxon>Bradyrhizobium</taxon>
    </lineage>
</organism>
<dbReference type="OrthoDB" id="8251977at2"/>
<keyword evidence="2" id="KW-1185">Reference proteome</keyword>
<comment type="caution">
    <text evidence="1">The sequence shown here is derived from an EMBL/GenBank/DDBJ whole genome shotgun (WGS) entry which is preliminary data.</text>
</comment>